<dbReference type="Pfam" id="PF13618">
    <property type="entry name" value="Gluconate_2-dh3"/>
    <property type="match status" value="1"/>
</dbReference>
<keyword evidence="3" id="KW-1185">Reference proteome</keyword>
<proteinExistence type="predicted"/>
<feature type="compositionally biased region" description="Low complexity" evidence="1">
    <location>
        <begin position="269"/>
        <end position="278"/>
    </location>
</feature>
<dbReference type="InterPro" id="IPR006311">
    <property type="entry name" value="TAT_signal"/>
</dbReference>
<reference evidence="2 3" key="1">
    <citation type="submission" date="2017-05" db="EMBL/GenBank/DDBJ databases">
        <title>Complete and WGS of Bordetella genogroups.</title>
        <authorList>
            <person name="Spilker T."/>
            <person name="Lipuma J."/>
        </authorList>
    </citation>
    <scope>NUCLEOTIDE SEQUENCE [LARGE SCALE GENOMIC DNA]</scope>
    <source>
        <strain evidence="2 3">AU9795</strain>
    </source>
</reference>
<name>A0ABX4EY47_9BORD</name>
<dbReference type="InterPro" id="IPR027056">
    <property type="entry name" value="Gluconate_2DH_su3"/>
</dbReference>
<protein>
    <submittedName>
        <fullName evidence="2">Gluconate 2-dehydrogenase</fullName>
    </submittedName>
</protein>
<evidence type="ECO:0000256" key="1">
    <source>
        <dbReference type="SAM" id="MobiDB-lite"/>
    </source>
</evidence>
<evidence type="ECO:0000313" key="3">
    <source>
        <dbReference type="Proteomes" id="UP000216354"/>
    </source>
</evidence>
<dbReference type="EMBL" id="NEVR01000003">
    <property type="protein sequence ID" value="OZI64007.1"/>
    <property type="molecule type" value="Genomic_DNA"/>
</dbReference>
<organism evidence="2 3">
    <name type="scientific">Bordetella genomosp. 1</name>
    <dbReference type="NCBI Taxonomy" id="1395607"/>
    <lineage>
        <taxon>Bacteria</taxon>
        <taxon>Pseudomonadati</taxon>
        <taxon>Pseudomonadota</taxon>
        <taxon>Betaproteobacteria</taxon>
        <taxon>Burkholderiales</taxon>
        <taxon>Alcaligenaceae</taxon>
        <taxon>Bordetella</taxon>
    </lineage>
</organism>
<dbReference type="Proteomes" id="UP000216354">
    <property type="component" value="Unassembled WGS sequence"/>
</dbReference>
<dbReference type="RefSeq" id="WP_176461454.1">
    <property type="nucleotide sequence ID" value="NZ_NEVL01000003.1"/>
</dbReference>
<feature type="region of interest" description="Disordered" evidence="1">
    <location>
        <begin position="251"/>
        <end position="278"/>
    </location>
</feature>
<comment type="caution">
    <text evidence="2">The sequence shown here is derived from an EMBL/GenBank/DDBJ whole genome shotgun (WGS) entry which is preliminary data.</text>
</comment>
<gene>
    <name evidence="2" type="ORF">CAL27_15585</name>
</gene>
<accession>A0ABX4EY47</accession>
<evidence type="ECO:0000313" key="2">
    <source>
        <dbReference type="EMBL" id="OZI64007.1"/>
    </source>
</evidence>
<dbReference type="PROSITE" id="PS51318">
    <property type="entry name" value="TAT"/>
    <property type="match status" value="1"/>
</dbReference>
<sequence length="278" mass="28848">MDPIKKASPVIPIVAAEAPSRPGRRNVLKALTLGVPGALALPGAQAQTAAPAGAAAAPAEAVAAPLRFFNEREATLMDAIAARLIPADALGPGAKEAGVTRFLDGQLAGAWGAGDHLYRQGPFEAGTPEQGYQLSFTPAEMYRRGLAAFDEAVRKQAGKAFAELDAKAQDEWLTALQQGKPDLGPLPAAVFFQALLEGTMEGFFSDPLYGGNVDMVGWKLVGFPGAYASFSNDIERHGVVWQGQPVSIAQARAHHHAPGEGHAPPPGQAPAAQGGRHG</sequence>